<evidence type="ECO:0000256" key="1">
    <source>
        <dbReference type="ARBA" id="ARBA00022676"/>
    </source>
</evidence>
<dbReference type="EMBL" id="LAZR01062491">
    <property type="protein sequence ID" value="KKK61401.1"/>
    <property type="molecule type" value="Genomic_DNA"/>
</dbReference>
<proteinExistence type="predicted"/>
<gene>
    <name evidence="3" type="ORF">LCGC14_3014700</name>
</gene>
<dbReference type="InterPro" id="IPR002201">
    <property type="entry name" value="Glyco_trans_9"/>
</dbReference>
<dbReference type="PANTHER" id="PTHR30160">
    <property type="entry name" value="TETRAACYLDISACCHARIDE 4'-KINASE-RELATED"/>
    <property type="match status" value="1"/>
</dbReference>
<evidence type="ECO:0008006" key="4">
    <source>
        <dbReference type="Google" id="ProtNLM"/>
    </source>
</evidence>
<dbReference type="InterPro" id="IPR051199">
    <property type="entry name" value="LPS_LOS_Heptosyltrfase"/>
</dbReference>
<feature type="non-terminal residue" evidence="3">
    <location>
        <position position="1"/>
    </location>
</feature>
<accession>A0A0F8ZN95</accession>
<comment type="caution">
    <text evidence="3">The sequence shown here is derived from an EMBL/GenBank/DDBJ whole genome shotgun (WGS) entry which is preliminary data.</text>
</comment>
<dbReference type="AlphaFoldDB" id="A0A0F8ZN95"/>
<keyword evidence="2" id="KW-0808">Transferase</keyword>
<sequence length="358" mass="38836">LRLLESLRALSARRSMRWYNTLDQTEREKIATRDGQLGEFVIHDRKSRILAIHSGALGDCILFGRVLRRLGRAVTLVAGGPKAELLKGLNQVQAAIDFDALPMYEVFSDTPVQGCSLPDLLGPADRLISCFATGNETAERRLAGMCGAADTTYLPIRPPKSFDGHLVEFWGDLLGVSVDTSPLESGVWEVPLPWRQSGRRELRNSGIDPGGGYFVLHPGAGGEAKCWPMERYVELARSLRGAMRSRPKAVFVLGPAECERWSERKIESLRAEFAVVGNPSLSVLAGILDAAGGFVGNDSGPSHLAAVVGTPTVVLFGPTSAKHFRPLGPNVNVIEAGTMQLIAVEHALRILLNLRLLE</sequence>
<keyword evidence="1" id="KW-0328">Glycosyltransferase</keyword>
<evidence type="ECO:0000313" key="3">
    <source>
        <dbReference type="EMBL" id="KKK61401.1"/>
    </source>
</evidence>
<dbReference type="GO" id="GO:0009244">
    <property type="term" value="P:lipopolysaccharide core region biosynthetic process"/>
    <property type="evidence" value="ECO:0007669"/>
    <property type="project" value="TreeGrafter"/>
</dbReference>
<dbReference type="CDD" id="cd03789">
    <property type="entry name" value="GT9_LPS_heptosyltransferase"/>
    <property type="match status" value="1"/>
</dbReference>
<reference evidence="3" key="1">
    <citation type="journal article" date="2015" name="Nature">
        <title>Complex archaea that bridge the gap between prokaryotes and eukaryotes.</title>
        <authorList>
            <person name="Spang A."/>
            <person name="Saw J.H."/>
            <person name="Jorgensen S.L."/>
            <person name="Zaremba-Niedzwiedzka K."/>
            <person name="Martijn J."/>
            <person name="Lind A.E."/>
            <person name="van Eijk R."/>
            <person name="Schleper C."/>
            <person name="Guy L."/>
            <person name="Ettema T.J."/>
        </authorList>
    </citation>
    <scope>NUCLEOTIDE SEQUENCE</scope>
</reference>
<dbReference type="GO" id="GO:0008713">
    <property type="term" value="F:ADP-heptose-lipopolysaccharide heptosyltransferase activity"/>
    <property type="evidence" value="ECO:0007669"/>
    <property type="project" value="TreeGrafter"/>
</dbReference>
<evidence type="ECO:0000256" key="2">
    <source>
        <dbReference type="ARBA" id="ARBA00022679"/>
    </source>
</evidence>
<dbReference type="GO" id="GO:0005829">
    <property type="term" value="C:cytosol"/>
    <property type="evidence" value="ECO:0007669"/>
    <property type="project" value="TreeGrafter"/>
</dbReference>
<dbReference type="SUPFAM" id="SSF53756">
    <property type="entry name" value="UDP-Glycosyltransferase/glycogen phosphorylase"/>
    <property type="match status" value="1"/>
</dbReference>
<organism evidence="3">
    <name type="scientific">marine sediment metagenome</name>
    <dbReference type="NCBI Taxonomy" id="412755"/>
    <lineage>
        <taxon>unclassified sequences</taxon>
        <taxon>metagenomes</taxon>
        <taxon>ecological metagenomes</taxon>
    </lineage>
</organism>
<dbReference type="Gene3D" id="3.40.50.2000">
    <property type="entry name" value="Glycogen Phosphorylase B"/>
    <property type="match status" value="1"/>
</dbReference>
<protein>
    <recommendedName>
        <fullName evidence="4">Glycosyltransferase family 9 protein</fullName>
    </recommendedName>
</protein>
<dbReference type="Pfam" id="PF01075">
    <property type="entry name" value="Glyco_transf_9"/>
    <property type="match status" value="1"/>
</dbReference>
<name>A0A0F8ZN95_9ZZZZ</name>
<dbReference type="PANTHER" id="PTHR30160:SF1">
    <property type="entry name" value="LIPOPOLYSACCHARIDE 1,2-N-ACETYLGLUCOSAMINETRANSFERASE-RELATED"/>
    <property type="match status" value="1"/>
</dbReference>